<dbReference type="InterPro" id="IPR017941">
    <property type="entry name" value="Rieske_2Fe-2S"/>
</dbReference>
<keyword evidence="4" id="KW-0411">Iron-sulfur</keyword>
<keyword evidence="1" id="KW-0001">2Fe-2S</keyword>
<dbReference type="Pfam" id="PF00355">
    <property type="entry name" value="Rieske"/>
    <property type="match status" value="1"/>
</dbReference>
<dbReference type="PROSITE" id="PS51296">
    <property type="entry name" value="RIESKE"/>
    <property type="match status" value="1"/>
</dbReference>
<protein>
    <submittedName>
        <fullName evidence="6">Non-heme iron oxygenase ferredoxin subunit</fullName>
    </submittedName>
</protein>
<sequence length="127" mass="13461">MSAAAELVPDEEFVRVCRLDELPEVGAAAADIGGTIVALVRTRDGSVHAVDDMCSHANVSLSEGEVDGCTLECWLHGSRFDIRTGEPSGPPAIVPINVYPVKIDGDDVYVATTPQNTSSTTPTHLER</sequence>
<gene>
    <name evidence="6" type="ORF">ABEG17_18495</name>
</gene>
<dbReference type="RefSeq" id="WP_406830966.1">
    <property type="nucleotide sequence ID" value="NZ_CP157483.1"/>
</dbReference>
<dbReference type="GO" id="GO:0046872">
    <property type="term" value="F:metal ion binding"/>
    <property type="evidence" value="ECO:0007669"/>
    <property type="project" value="UniProtKB-KW"/>
</dbReference>
<dbReference type="GO" id="GO:0016705">
    <property type="term" value="F:oxidoreductase activity, acting on paired donors, with incorporation or reduction of molecular oxygen"/>
    <property type="evidence" value="ECO:0007669"/>
    <property type="project" value="UniProtKB-ARBA"/>
</dbReference>
<dbReference type="GO" id="GO:0004497">
    <property type="term" value="F:monooxygenase activity"/>
    <property type="evidence" value="ECO:0007669"/>
    <property type="project" value="UniProtKB-ARBA"/>
</dbReference>
<dbReference type="GO" id="GO:0051537">
    <property type="term" value="F:2 iron, 2 sulfur cluster binding"/>
    <property type="evidence" value="ECO:0007669"/>
    <property type="project" value="UniProtKB-KW"/>
</dbReference>
<keyword evidence="2" id="KW-0479">Metal-binding</keyword>
<evidence type="ECO:0000256" key="3">
    <source>
        <dbReference type="ARBA" id="ARBA00023004"/>
    </source>
</evidence>
<keyword evidence="3" id="KW-0408">Iron</keyword>
<reference evidence="6" key="1">
    <citation type="submission" date="2024-05" db="EMBL/GenBank/DDBJ databases">
        <authorList>
            <person name="Kim S."/>
            <person name="Heo J."/>
            <person name="Choi H."/>
            <person name="Choi Y."/>
            <person name="Kwon S.-W."/>
            <person name="Kim Y."/>
        </authorList>
    </citation>
    <scope>NUCLEOTIDE SEQUENCE</scope>
    <source>
        <strain evidence="6">KACC 23699</strain>
    </source>
</reference>
<evidence type="ECO:0000259" key="5">
    <source>
        <dbReference type="PROSITE" id="PS51296"/>
    </source>
</evidence>
<accession>A0AAU7JSX4</accession>
<evidence type="ECO:0000256" key="4">
    <source>
        <dbReference type="ARBA" id="ARBA00023014"/>
    </source>
</evidence>
<dbReference type="CDD" id="cd03528">
    <property type="entry name" value="Rieske_RO_ferredoxin"/>
    <property type="match status" value="1"/>
</dbReference>
<evidence type="ECO:0000256" key="2">
    <source>
        <dbReference type="ARBA" id="ARBA00022723"/>
    </source>
</evidence>
<dbReference type="Gene3D" id="2.102.10.10">
    <property type="entry name" value="Rieske [2Fe-2S] iron-sulphur domain"/>
    <property type="match status" value="1"/>
</dbReference>
<dbReference type="InterPro" id="IPR036922">
    <property type="entry name" value="Rieske_2Fe-2S_sf"/>
</dbReference>
<evidence type="ECO:0000256" key="1">
    <source>
        <dbReference type="ARBA" id="ARBA00022714"/>
    </source>
</evidence>
<evidence type="ECO:0000313" key="6">
    <source>
        <dbReference type="EMBL" id="XBO43528.1"/>
    </source>
</evidence>
<dbReference type="EMBL" id="CP157483">
    <property type="protein sequence ID" value="XBO43528.1"/>
    <property type="molecule type" value="Genomic_DNA"/>
</dbReference>
<organism evidence="6">
    <name type="scientific">Pedococcus sp. KACC 23699</name>
    <dbReference type="NCBI Taxonomy" id="3149228"/>
    <lineage>
        <taxon>Bacteria</taxon>
        <taxon>Bacillati</taxon>
        <taxon>Actinomycetota</taxon>
        <taxon>Actinomycetes</taxon>
        <taxon>Micrococcales</taxon>
        <taxon>Intrasporangiaceae</taxon>
        <taxon>Pedococcus</taxon>
    </lineage>
</organism>
<proteinExistence type="predicted"/>
<name>A0AAU7JSX4_9MICO</name>
<dbReference type="SUPFAM" id="SSF50022">
    <property type="entry name" value="ISP domain"/>
    <property type="match status" value="1"/>
</dbReference>
<feature type="domain" description="Rieske" evidence="5">
    <location>
        <begin position="14"/>
        <end position="110"/>
    </location>
</feature>
<dbReference type="PANTHER" id="PTHR21496">
    <property type="entry name" value="FERREDOXIN-RELATED"/>
    <property type="match status" value="1"/>
</dbReference>
<dbReference type="AlphaFoldDB" id="A0AAU7JSX4"/>
<dbReference type="PANTHER" id="PTHR21496:SF23">
    <property type="entry name" value="3-PHENYLPROPIONATE_CINNAMIC ACID DIOXYGENASE FERREDOXIN SUBUNIT"/>
    <property type="match status" value="1"/>
</dbReference>